<feature type="transmembrane region" description="Helical" evidence="2">
    <location>
        <begin position="241"/>
        <end position="259"/>
    </location>
</feature>
<feature type="transmembrane region" description="Helical" evidence="2">
    <location>
        <begin position="364"/>
        <end position="383"/>
    </location>
</feature>
<feature type="transmembrane region" description="Helical" evidence="2">
    <location>
        <begin position="56"/>
        <end position="77"/>
    </location>
</feature>
<reference evidence="4" key="1">
    <citation type="journal article" date="2019" name="Int. J. Syst. Evol. Microbiol.">
        <title>The Global Catalogue of Microorganisms (GCM) 10K type strain sequencing project: providing services to taxonomists for standard genome sequencing and annotation.</title>
        <authorList>
            <consortium name="The Broad Institute Genomics Platform"/>
            <consortium name="The Broad Institute Genome Sequencing Center for Infectious Disease"/>
            <person name="Wu L."/>
            <person name="Ma J."/>
        </authorList>
    </citation>
    <scope>NUCLEOTIDE SEQUENCE [LARGE SCALE GENOMIC DNA]</scope>
    <source>
        <strain evidence="4">CGMCC 1.9106</strain>
    </source>
</reference>
<feature type="transmembrane region" description="Helical" evidence="2">
    <location>
        <begin position="311"/>
        <end position="331"/>
    </location>
</feature>
<feature type="transmembrane region" description="Helical" evidence="2">
    <location>
        <begin position="279"/>
        <end position="299"/>
    </location>
</feature>
<accession>A0ABW2GXL4</accession>
<feature type="region of interest" description="Disordered" evidence="1">
    <location>
        <begin position="1"/>
        <end position="21"/>
    </location>
</feature>
<dbReference type="PANTHER" id="PTHR36840">
    <property type="entry name" value="BLL5714 PROTEIN"/>
    <property type="match status" value="1"/>
</dbReference>
<proteinExistence type="predicted"/>
<evidence type="ECO:0000256" key="1">
    <source>
        <dbReference type="SAM" id="MobiDB-lite"/>
    </source>
</evidence>
<feature type="transmembrane region" description="Helical" evidence="2">
    <location>
        <begin position="172"/>
        <end position="189"/>
    </location>
</feature>
<feature type="transmembrane region" description="Helical" evidence="2">
    <location>
        <begin position="210"/>
        <end position="229"/>
    </location>
</feature>
<dbReference type="InterPro" id="IPR010640">
    <property type="entry name" value="Low_temperature_requirement_A"/>
</dbReference>
<comment type="caution">
    <text evidence="3">The sequence shown here is derived from an EMBL/GenBank/DDBJ whole genome shotgun (WGS) entry which is preliminary data.</text>
</comment>
<dbReference type="PANTHER" id="PTHR36840:SF1">
    <property type="entry name" value="BLL5714 PROTEIN"/>
    <property type="match status" value="1"/>
</dbReference>
<sequence length="399" mass="43638">MADATRSTLYRPLTSRSPDEPHRAATPLELFFDLCFVVAVAQAANELHHAVAENHLGQGVLGFLLVFFAIWWAWVNFSWFASAYDNDDVAYRLTTLVQIAGALILAAGVPRAFEHADWKLITLGYVVMRLAMVTQWLRVRRDDPPRRATATRFAVGILLVQVGWVLRLLLPPQWGLISFFVLVVCELLVPLWAERGRPTRWHPHHIAERYSLFTLIVLGESVLAATVAIESASGTGYTTALVWLAAAGLVIVFAMWWLYFDRPAHDLLTSFRRAFQWGYGHYFILASAAAVGAGLAVAADYDTHMAHVSGVVAAYAVAVPVAVYLVSLWLLQICPHHRGLVVYAFPGTVVLVLLAPFTPAPIQVIAVLMAALVAVVVLAGRGVSAGTSGSRGGGVPRRR</sequence>
<keyword evidence="2" id="KW-0472">Membrane</keyword>
<evidence type="ECO:0000313" key="3">
    <source>
        <dbReference type="EMBL" id="MFC7244602.1"/>
    </source>
</evidence>
<dbReference type="EMBL" id="JBHTAC010000018">
    <property type="protein sequence ID" value="MFC7244602.1"/>
    <property type="molecule type" value="Genomic_DNA"/>
</dbReference>
<evidence type="ECO:0000256" key="2">
    <source>
        <dbReference type="SAM" id="Phobius"/>
    </source>
</evidence>
<gene>
    <name evidence="3" type="ORF">ACFQO7_19170</name>
</gene>
<keyword evidence="2" id="KW-0812">Transmembrane</keyword>
<dbReference type="Pfam" id="PF06772">
    <property type="entry name" value="LtrA"/>
    <property type="match status" value="1"/>
</dbReference>
<feature type="transmembrane region" description="Helical" evidence="2">
    <location>
        <begin position="340"/>
        <end position="358"/>
    </location>
</feature>
<protein>
    <submittedName>
        <fullName evidence="3">Low temperature requirement protein A</fullName>
    </submittedName>
</protein>
<dbReference type="Proteomes" id="UP001596392">
    <property type="component" value="Unassembled WGS sequence"/>
</dbReference>
<name>A0ABW2GXL4_9ACTN</name>
<keyword evidence="2" id="KW-1133">Transmembrane helix</keyword>
<evidence type="ECO:0000313" key="4">
    <source>
        <dbReference type="Proteomes" id="UP001596392"/>
    </source>
</evidence>
<feature type="transmembrane region" description="Helical" evidence="2">
    <location>
        <begin position="89"/>
        <end position="108"/>
    </location>
</feature>
<feature type="transmembrane region" description="Helical" evidence="2">
    <location>
        <begin position="149"/>
        <end position="166"/>
    </location>
</feature>
<keyword evidence="4" id="KW-1185">Reference proteome</keyword>
<dbReference type="RefSeq" id="WP_376807627.1">
    <property type="nucleotide sequence ID" value="NZ_JBHTAC010000018.1"/>
</dbReference>
<organism evidence="3 4">
    <name type="scientific">Catellatospora aurea</name>
    <dbReference type="NCBI Taxonomy" id="1337874"/>
    <lineage>
        <taxon>Bacteria</taxon>
        <taxon>Bacillati</taxon>
        <taxon>Actinomycetota</taxon>
        <taxon>Actinomycetes</taxon>
        <taxon>Micromonosporales</taxon>
        <taxon>Micromonosporaceae</taxon>
        <taxon>Catellatospora</taxon>
    </lineage>
</organism>